<feature type="compositionally biased region" description="Basic residues" evidence="1">
    <location>
        <begin position="119"/>
        <end position="131"/>
    </location>
</feature>
<keyword evidence="4" id="KW-1185">Reference proteome</keyword>
<feature type="domain" description="SRP9" evidence="2">
    <location>
        <begin position="4"/>
        <end position="70"/>
    </location>
</feature>
<evidence type="ECO:0000256" key="1">
    <source>
        <dbReference type="SAM" id="MobiDB-lite"/>
    </source>
</evidence>
<dbReference type="SUPFAM" id="SSF54762">
    <property type="entry name" value="Signal recognition particle alu RNA binding heterodimer, SRP9/14"/>
    <property type="match status" value="1"/>
</dbReference>
<evidence type="ECO:0000313" key="4">
    <source>
        <dbReference type="Proteomes" id="UP000777482"/>
    </source>
</evidence>
<evidence type="ECO:0000259" key="2">
    <source>
        <dbReference type="Pfam" id="PF05486"/>
    </source>
</evidence>
<accession>A0A9P6W711</accession>
<reference evidence="3 4" key="1">
    <citation type="submission" date="2020-11" db="EMBL/GenBank/DDBJ databases">
        <title>Kefir isolates.</title>
        <authorList>
            <person name="Marcisauskas S."/>
            <person name="Kim Y."/>
            <person name="Blasche S."/>
        </authorList>
    </citation>
    <scope>NUCLEOTIDE SEQUENCE [LARGE SCALE GENOMIC DNA]</scope>
    <source>
        <strain evidence="3 4">KR</strain>
    </source>
</reference>
<gene>
    <name evidence="3" type="ORF">C6P46_004978</name>
</gene>
<dbReference type="GO" id="GO:0008312">
    <property type="term" value="F:7S RNA binding"/>
    <property type="evidence" value="ECO:0007669"/>
    <property type="project" value="InterPro"/>
</dbReference>
<sequence>MLYRSWDSFTQACITLCDQSERPTRTCIRWRHQLGLLVIKVTDDKQTLTFKTRSGVYLNRFDSLNRQLLRKYANKRRAAVPAVVEVAGPAEDVKMVEERGEEGALAAEDGTPAQGTSSSKKKKSKGKKKNK</sequence>
<organism evidence="3 4">
    <name type="scientific">Rhodotorula mucilaginosa</name>
    <name type="common">Yeast</name>
    <name type="synonym">Rhodotorula rubra</name>
    <dbReference type="NCBI Taxonomy" id="5537"/>
    <lineage>
        <taxon>Eukaryota</taxon>
        <taxon>Fungi</taxon>
        <taxon>Dikarya</taxon>
        <taxon>Basidiomycota</taxon>
        <taxon>Pucciniomycotina</taxon>
        <taxon>Microbotryomycetes</taxon>
        <taxon>Sporidiobolales</taxon>
        <taxon>Sporidiobolaceae</taxon>
        <taxon>Rhodotorula</taxon>
    </lineage>
</organism>
<proteinExistence type="predicted"/>
<dbReference type="AlphaFoldDB" id="A0A9P6W711"/>
<protein>
    <recommendedName>
        <fullName evidence="2">SRP9 domain-containing protein</fullName>
    </recommendedName>
</protein>
<dbReference type="GO" id="GO:0006614">
    <property type="term" value="P:SRP-dependent cotranslational protein targeting to membrane"/>
    <property type="evidence" value="ECO:0007669"/>
    <property type="project" value="InterPro"/>
</dbReference>
<dbReference type="PANTHER" id="PTHR12834:SF12">
    <property type="entry name" value="SIGNAL RECOGNITION PARTICLE 9 KDA PROTEIN"/>
    <property type="match status" value="1"/>
</dbReference>
<comment type="caution">
    <text evidence="3">The sequence shown here is derived from an EMBL/GenBank/DDBJ whole genome shotgun (WGS) entry which is preliminary data.</text>
</comment>
<dbReference type="PANTHER" id="PTHR12834">
    <property type="entry name" value="SIGNAL RECOGNITION PARTICLE 9 KDA PROTEIN"/>
    <property type="match status" value="1"/>
</dbReference>
<name>A0A9P6W711_RHOMI</name>
<dbReference type="Proteomes" id="UP000777482">
    <property type="component" value="Unassembled WGS sequence"/>
</dbReference>
<dbReference type="InterPro" id="IPR039432">
    <property type="entry name" value="SRP9_dom"/>
</dbReference>
<dbReference type="InterPro" id="IPR039914">
    <property type="entry name" value="SRP9-like"/>
</dbReference>
<dbReference type="GO" id="GO:0005786">
    <property type="term" value="C:signal recognition particle, endoplasmic reticulum targeting"/>
    <property type="evidence" value="ECO:0007669"/>
    <property type="project" value="TreeGrafter"/>
</dbReference>
<dbReference type="EMBL" id="PUHQ01000005">
    <property type="protein sequence ID" value="KAG0666408.1"/>
    <property type="molecule type" value="Genomic_DNA"/>
</dbReference>
<evidence type="ECO:0000313" key="3">
    <source>
        <dbReference type="EMBL" id="KAG0666408.1"/>
    </source>
</evidence>
<dbReference type="InterPro" id="IPR009018">
    <property type="entry name" value="Signal_recog_particle_SRP9/14"/>
</dbReference>
<dbReference type="Gene3D" id="3.30.720.10">
    <property type="entry name" value="Signal recognition particle alu RNA binding heterodimer, srp9/1"/>
    <property type="match status" value="1"/>
</dbReference>
<dbReference type="Pfam" id="PF05486">
    <property type="entry name" value="SRP9-21"/>
    <property type="match status" value="1"/>
</dbReference>
<dbReference type="OrthoDB" id="360923at2759"/>
<feature type="region of interest" description="Disordered" evidence="1">
    <location>
        <begin position="97"/>
        <end position="131"/>
    </location>
</feature>